<dbReference type="AlphaFoldDB" id="A0A9P5WW89"/>
<evidence type="ECO:0000313" key="2">
    <source>
        <dbReference type="EMBL" id="KAF9439858.1"/>
    </source>
</evidence>
<comment type="caution">
    <text evidence="2">The sequence shown here is derived from an EMBL/GenBank/DDBJ whole genome shotgun (WGS) entry which is preliminary data.</text>
</comment>
<evidence type="ECO:0000259" key="1">
    <source>
        <dbReference type="Pfam" id="PF22803"/>
    </source>
</evidence>
<feature type="non-terminal residue" evidence="2">
    <location>
        <position position="1"/>
    </location>
</feature>
<name>A0A9P5WW89_9AGAR</name>
<organism evidence="2 3">
    <name type="scientific">Macrolepiota fuliginosa MF-IS2</name>
    <dbReference type="NCBI Taxonomy" id="1400762"/>
    <lineage>
        <taxon>Eukaryota</taxon>
        <taxon>Fungi</taxon>
        <taxon>Dikarya</taxon>
        <taxon>Basidiomycota</taxon>
        <taxon>Agaricomycotina</taxon>
        <taxon>Agaricomycetes</taxon>
        <taxon>Agaricomycetidae</taxon>
        <taxon>Agaricales</taxon>
        <taxon>Agaricineae</taxon>
        <taxon>Agaricaceae</taxon>
        <taxon>Macrolepiota</taxon>
    </lineage>
</organism>
<evidence type="ECO:0000313" key="3">
    <source>
        <dbReference type="Proteomes" id="UP000807342"/>
    </source>
</evidence>
<reference evidence="2" key="1">
    <citation type="submission" date="2020-11" db="EMBL/GenBank/DDBJ databases">
        <authorList>
            <consortium name="DOE Joint Genome Institute"/>
            <person name="Ahrendt S."/>
            <person name="Riley R."/>
            <person name="Andreopoulos W."/>
            <person name="Labutti K."/>
            <person name="Pangilinan J."/>
            <person name="Ruiz-Duenas F.J."/>
            <person name="Barrasa J.M."/>
            <person name="Sanchez-Garcia M."/>
            <person name="Camarero S."/>
            <person name="Miyauchi S."/>
            <person name="Serrano A."/>
            <person name="Linde D."/>
            <person name="Babiker R."/>
            <person name="Drula E."/>
            <person name="Ayuso-Fernandez I."/>
            <person name="Pacheco R."/>
            <person name="Padilla G."/>
            <person name="Ferreira P."/>
            <person name="Barriuso J."/>
            <person name="Kellner H."/>
            <person name="Castanera R."/>
            <person name="Alfaro M."/>
            <person name="Ramirez L."/>
            <person name="Pisabarro A.G."/>
            <person name="Kuo A."/>
            <person name="Tritt A."/>
            <person name="Lipzen A."/>
            <person name="He G."/>
            <person name="Yan M."/>
            <person name="Ng V."/>
            <person name="Cullen D."/>
            <person name="Martin F."/>
            <person name="Rosso M.-N."/>
            <person name="Henrissat B."/>
            <person name="Hibbett D."/>
            <person name="Martinez A.T."/>
            <person name="Grigoriev I.V."/>
        </authorList>
    </citation>
    <scope>NUCLEOTIDE SEQUENCE</scope>
    <source>
        <strain evidence="2">MF-IS2</strain>
    </source>
</reference>
<dbReference type="Proteomes" id="UP000807342">
    <property type="component" value="Unassembled WGS sequence"/>
</dbReference>
<feature type="domain" description="Glycan binding protein Y3-like" evidence="1">
    <location>
        <begin position="27"/>
        <end position="117"/>
    </location>
</feature>
<accession>A0A9P5WW89</accession>
<keyword evidence="3" id="KW-1185">Reference proteome</keyword>
<dbReference type="InterPro" id="IPR054443">
    <property type="entry name" value="Y3-like_dom"/>
</dbReference>
<dbReference type="EMBL" id="MU153247">
    <property type="protein sequence ID" value="KAF9439858.1"/>
    <property type="molecule type" value="Genomic_DNA"/>
</dbReference>
<gene>
    <name evidence="2" type="ORF">P691DRAFT_689445</name>
</gene>
<sequence>ASLLAVALGQTPAPTCYSAGSAPANACNQFISEFCDGMVSVTTIYSASLNISRCYDLPGGDRCDFIAFNTIGSTSVPSGPNCKIVLNNVTNKCNFGGYGKVTDVANTFTVDRNSGPCSQNVQCGS</sequence>
<dbReference type="Pfam" id="PF22803">
    <property type="entry name" value="GBD_Y3"/>
    <property type="match status" value="1"/>
</dbReference>
<protein>
    <recommendedName>
        <fullName evidence="1">Glycan binding protein Y3-like domain-containing protein</fullName>
    </recommendedName>
</protein>
<proteinExistence type="predicted"/>